<dbReference type="AlphaFoldDB" id="A0A5B7JUE5"/>
<comment type="caution">
    <text evidence="2">The sequence shown here is derived from an EMBL/GenBank/DDBJ whole genome shotgun (WGS) entry which is preliminary data.</text>
</comment>
<feature type="compositionally biased region" description="Basic and acidic residues" evidence="1">
    <location>
        <begin position="7"/>
        <end position="19"/>
    </location>
</feature>
<evidence type="ECO:0000313" key="2">
    <source>
        <dbReference type="EMBL" id="MPC97946.1"/>
    </source>
</evidence>
<feature type="region of interest" description="Disordered" evidence="1">
    <location>
        <begin position="41"/>
        <end position="63"/>
    </location>
</feature>
<accession>A0A5B7JUE5</accession>
<reference evidence="2 3" key="1">
    <citation type="submission" date="2019-05" db="EMBL/GenBank/DDBJ databases">
        <title>Another draft genome of Portunus trituberculatus and its Hox gene families provides insights of decapod evolution.</title>
        <authorList>
            <person name="Jeong J.-H."/>
            <person name="Song I."/>
            <person name="Kim S."/>
            <person name="Choi T."/>
            <person name="Kim D."/>
            <person name="Ryu S."/>
            <person name="Kim W."/>
        </authorList>
    </citation>
    <scope>NUCLEOTIDE SEQUENCE [LARGE SCALE GENOMIC DNA]</scope>
    <source>
        <tissue evidence="2">Muscle</tissue>
    </source>
</reference>
<name>A0A5B7JUE5_PORTR</name>
<proteinExistence type="predicted"/>
<gene>
    <name evidence="2" type="ORF">E2C01_093292</name>
</gene>
<sequence>MSLYHSRFQDTKPHHDLPTENKSVPLPTAPFGALEAVTQPARLQQTPKKRSDDIQLLQAPPPPPAHVGLSLAAVLITGETRRKLV</sequence>
<evidence type="ECO:0000256" key="1">
    <source>
        <dbReference type="SAM" id="MobiDB-lite"/>
    </source>
</evidence>
<dbReference type="EMBL" id="VSRR010112156">
    <property type="protein sequence ID" value="MPC97946.1"/>
    <property type="molecule type" value="Genomic_DNA"/>
</dbReference>
<dbReference type="Proteomes" id="UP000324222">
    <property type="component" value="Unassembled WGS sequence"/>
</dbReference>
<feature type="region of interest" description="Disordered" evidence="1">
    <location>
        <begin position="1"/>
        <end position="28"/>
    </location>
</feature>
<keyword evidence="3" id="KW-1185">Reference proteome</keyword>
<organism evidence="2 3">
    <name type="scientific">Portunus trituberculatus</name>
    <name type="common">Swimming crab</name>
    <name type="synonym">Neptunus trituberculatus</name>
    <dbReference type="NCBI Taxonomy" id="210409"/>
    <lineage>
        <taxon>Eukaryota</taxon>
        <taxon>Metazoa</taxon>
        <taxon>Ecdysozoa</taxon>
        <taxon>Arthropoda</taxon>
        <taxon>Crustacea</taxon>
        <taxon>Multicrustacea</taxon>
        <taxon>Malacostraca</taxon>
        <taxon>Eumalacostraca</taxon>
        <taxon>Eucarida</taxon>
        <taxon>Decapoda</taxon>
        <taxon>Pleocyemata</taxon>
        <taxon>Brachyura</taxon>
        <taxon>Eubrachyura</taxon>
        <taxon>Portunoidea</taxon>
        <taxon>Portunidae</taxon>
        <taxon>Portuninae</taxon>
        <taxon>Portunus</taxon>
    </lineage>
</organism>
<evidence type="ECO:0000313" key="3">
    <source>
        <dbReference type="Proteomes" id="UP000324222"/>
    </source>
</evidence>
<protein>
    <submittedName>
        <fullName evidence="2">Uncharacterized protein</fullName>
    </submittedName>
</protein>